<keyword evidence="1" id="KW-0812">Transmembrane</keyword>
<feature type="transmembrane region" description="Helical" evidence="1">
    <location>
        <begin position="238"/>
        <end position="264"/>
    </location>
</feature>
<dbReference type="GO" id="GO:0016747">
    <property type="term" value="F:acyltransferase activity, transferring groups other than amino-acyl groups"/>
    <property type="evidence" value="ECO:0007669"/>
    <property type="project" value="InterPro"/>
</dbReference>
<dbReference type="PANTHER" id="PTHR23028">
    <property type="entry name" value="ACETYLTRANSFERASE"/>
    <property type="match status" value="1"/>
</dbReference>
<keyword evidence="1" id="KW-1133">Transmembrane helix</keyword>
<feature type="transmembrane region" description="Helical" evidence="1">
    <location>
        <begin position="344"/>
        <end position="362"/>
    </location>
</feature>
<feature type="domain" description="Acyltransferase 3" evidence="2">
    <location>
        <begin position="49"/>
        <end position="481"/>
    </location>
</feature>
<dbReference type="AlphaFoldDB" id="A0A9P3FLW3"/>
<evidence type="ECO:0000313" key="4">
    <source>
        <dbReference type="Proteomes" id="UP000825890"/>
    </source>
</evidence>
<sequence length="506" mass="57398">MDASTAKSMTGMGLFKLMRVVNTSLSLIATAFPRSLRPTKDTGELHPTAYLDALRGYAAWIVYNGHTVFFWRSWKRPFMQISAFKVLYQGHGMIDVFFIISGFALSYSMLGYMHSNQSDKVLDSLASSVVRRYVRLYLPSIFATFIAMVCFSTGIAYKSEPPEVLQPTHLGNFRNWIWDTMKMMDPFAHVSTSWVSGILGGNYLPQMWTIPIEFRGSMFLFLFCAAVCKMNARKRGIVTLATSAACFWYQTAYAGLFLFGMWLADRRLGRAHKEQAESTVLPSSMHDERNPAVSGRPDYDLPEIDVGSHTAVDQSTWPGWAQFSQKQGEKSPTSPLTSTLLRQLPYFILAYVGIVFLCAPAGPEYINTESPFPYNVAASLMPPTYKDSEGDIIEWPLSIGAMCLCYALEHSSLLRAPLLTPFSQFIGELSFGMYAMHNTVRWIVWERYFVPWQQQLFGTKDEEIWYVLPGYLVMTFLVIWAGEGFRRVDVKCVDLARRMKDHLFAG</sequence>
<proteinExistence type="predicted"/>
<feature type="transmembrane region" description="Helical" evidence="1">
    <location>
        <begin position="57"/>
        <end position="74"/>
    </location>
</feature>
<dbReference type="GeneID" id="68297956"/>
<evidence type="ECO:0000313" key="3">
    <source>
        <dbReference type="EMBL" id="GIZ49351.1"/>
    </source>
</evidence>
<comment type="caution">
    <text evidence="3">The sequence shown here is derived from an EMBL/GenBank/DDBJ whole genome shotgun (WGS) entry which is preliminary data.</text>
</comment>
<feature type="transmembrane region" description="Helical" evidence="1">
    <location>
        <begin position="214"/>
        <end position="232"/>
    </location>
</feature>
<dbReference type="Pfam" id="PF01757">
    <property type="entry name" value="Acyl_transf_3"/>
    <property type="match status" value="1"/>
</dbReference>
<keyword evidence="4" id="KW-1185">Reference proteome</keyword>
<organism evidence="3 4">
    <name type="scientific">Cercospora kikuchii</name>
    <dbReference type="NCBI Taxonomy" id="84275"/>
    <lineage>
        <taxon>Eukaryota</taxon>
        <taxon>Fungi</taxon>
        <taxon>Dikarya</taxon>
        <taxon>Ascomycota</taxon>
        <taxon>Pezizomycotina</taxon>
        <taxon>Dothideomycetes</taxon>
        <taxon>Dothideomycetidae</taxon>
        <taxon>Mycosphaerellales</taxon>
        <taxon>Mycosphaerellaceae</taxon>
        <taxon>Cercospora</taxon>
    </lineage>
</organism>
<keyword evidence="1" id="KW-0472">Membrane</keyword>
<evidence type="ECO:0000259" key="2">
    <source>
        <dbReference type="Pfam" id="PF01757"/>
    </source>
</evidence>
<accession>A0A9P3FLW3</accession>
<dbReference type="InterPro" id="IPR050879">
    <property type="entry name" value="Acyltransferase_3"/>
</dbReference>
<dbReference type="EMBL" id="BOLY01000009">
    <property type="protein sequence ID" value="GIZ49351.1"/>
    <property type="molecule type" value="Genomic_DNA"/>
</dbReference>
<reference evidence="3 4" key="1">
    <citation type="submission" date="2021-01" db="EMBL/GenBank/DDBJ databases">
        <title>Cercospora kikuchii MAFF 305040 whole genome shotgun sequence.</title>
        <authorList>
            <person name="Kashiwa T."/>
            <person name="Suzuki T."/>
        </authorList>
    </citation>
    <scope>NUCLEOTIDE SEQUENCE [LARGE SCALE GENOMIC DNA]</scope>
    <source>
        <strain evidence="3 4">MAFF 305040</strain>
    </source>
</reference>
<evidence type="ECO:0000256" key="1">
    <source>
        <dbReference type="SAM" id="Phobius"/>
    </source>
</evidence>
<dbReference type="PANTHER" id="PTHR23028:SF134">
    <property type="entry name" value="PUTATIVE (AFU_ORTHOLOGUE AFUA_4G08520)-RELATED"/>
    <property type="match status" value="1"/>
</dbReference>
<name>A0A9P3FLW3_9PEZI</name>
<feature type="transmembrane region" description="Helical" evidence="1">
    <location>
        <begin position="134"/>
        <end position="157"/>
    </location>
</feature>
<feature type="transmembrane region" description="Helical" evidence="1">
    <location>
        <begin position="464"/>
        <end position="481"/>
    </location>
</feature>
<gene>
    <name evidence="3" type="ORF">CKM354_001238100</name>
</gene>
<dbReference type="Proteomes" id="UP000825890">
    <property type="component" value="Unassembled WGS sequence"/>
</dbReference>
<dbReference type="InterPro" id="IPR002656">
    <property type="entry name" value="Acyl_transf_3_dom"/>
</dbReference>
<protein>
    <recommendedName>
        <fullName evidence="2">Acyltransferase 3 domain-containing protein</fullName>
    </recommendedName>
</protein>
<dbReference type="OrthoDB" id="5819582at2759"/>
<dbReference type="RefSeq" id="XP_044663838.1">
    <property type="nucleotide sequence ID" value="XM_044807903.1"/>
</dbReference>
<feature type="transmembrane region" description="Helical" evidence="1">
    <location>
        <begin position="94"/>
        <end position="114"/>
    </location>
</feature>